<feature type="transmembrane region" description="Helical" evidence="8">
    <location>
        <begin position="141"/>
        <end position="166"/>
    </location>
</feature>
<dbReference type="KEGG" id="dbc:MFMK1_001701"/>
<evidence type="ECO:0000256" key="1">
    <source>
        <dbReference type="ARBA" id="ARBA00004141"/>
    </source>
</evidence>
<evidence type="ECO:0000256" key="4">
    <source>
        <dbReference type="ARBA" id="ARBA00022692"/>
    </source>
</evidence>
<name>A0AAU0ULT0_9FIRM</name>
<dbReference type="GO" id="GO:0008514">
    <property type="term" value="F:organic anion transmembrane transporter activity"/>
    <property type="evidence" value="ECO:0007669"/>
    <property type="project" value="UniProtKB-ARBA"/>
</dbReference>
<dbReference type="Pfam" id="PF00939">
    <property type="entry name" value="Na_sulph_symp"/>
    <property type="match status" value="1"/>
</dbReference>
<dbReference type="GO" id="GO:1905039">
    <property type="term" value="P:carboxylic acid transmembrane transport"/>
    <property type="evidence" value="ECO:0007669"/>
    <property type="project" value="UniProtKB-ARBA"/>
</dbReference>
<organism evidence="9 10">
    <name type="scientific">Metallumcola ferriviriculae</name>
    <dbReference type="NCBI Taxonomy" id="3039180"/>
    <lineage>
        <taxon>Bacteria</taxon>
        <taxon>Bacillati</taxon>
        <taxon>Bacillota</taxon>
        <taxon>Clostridia</taxon>
        <taxon>Neomoorellales</taxon>
        <taxon>Desulfitibacteraceae</taxon>
        <taxon>Metallumcola</taxon>
    </lineage>
</organism>
<feature type="transmembrane region" description="Helical" evidence="8">
    <location>
        <begin position="295"/>
        <end position="313"/>
    </location>
</feature>
<evidence type="ECO:0000313" key="9">
    <source>
        <dbReference type="EMBL" id="WRO21880.1"/>
    </source>
</evidence>
<dbReference type="NCBIfam" id="TIGR00785">
    <property type="entry name" value="dass"/>
    <property type="match status" value="1"/>
</dbReference>
<keyword evidence="4 8" id="KW-0812">Transmembrane</keyword>
<feature type="transmembrane region" description="Helical" evidence="8">
    <location>
        <begin position="325"/>
        <end position="349"/>
    </location>
</feature>
<feature type="transmembrane region" description="Helical" evidence="8">
    <location>
        <begin position="408"/>
        <end position="430"/>
    </location>
</feature>
<dbReference type="PANTHER" id="PTHR10283:SF82">
    <property type="entry name" value="SOLUTE CARRIER FAMILY 13 MEMBER 2"/>
    <property type="match status" value="1"/>
</dbReference>
<sequence>MQNTKQKSVEAKSNQDTYLKLIFAVVVFVILEIFLPAPGQIKLTFATIGMGTVLWVSRPVPLSMTSIFVIMVLVVTRAAPLNVSLSGFATGSLFLVLSGFMMARGVNSTNLGRRMAFTILARFGSSPGMALWGLFLTMEILAFAVPATAVRTLLLLPVVMILIESVDNTEGVSNTKKLFLFGLCFGVNITGAGVLPGALANVMTAELVGNLTGQTFGYYRWLFAALPISLLLIPMTWFILMKVFPSEVKTFDTNIFKKYLEDLGPVDWREKRCVGILILTVMLWMLEPFHGWHPAVPAILATLLMAFPGIGFADWEDLLRINWGTIVLLGTSLSLGTVLNQTGGAAFIADLISNVGWLRLIFATPLLAVAVVVIFTQLYHLAVGHVSTVVATLIPVVVQVAVNLGEDPVLYGFLVGLSALFGFLLVIETIPNIIVYNSGYLHPLDWLKPGILISLAVVLAIVVVAWLWWPVIGLL</sequence>
<dbReference type="RefSeq" id="WP_366924707.1">
    <property type="nucleotide sequence ID" value="NZ_CP121694.1"/>
</dbReference>
<evidence type="ECO:0000256" key="8">
    <source>
        <dbReference type="SAM" id="Phobius"/>
    </source>
</evidence>
<proteinExistence type="inferred from homology"/>
<feature type="transmembrane region" description="Helical" evidence="8">
    <location>
        <begin position="85"/>
        <end position="103"/>
    </location>
</feature>
<dbReference type="InterPro" id="IPR001898">
    <property type="entry name" value="SLC13A/DASS"/>
</dbReference>
<comment type="subcellular location">
    <subcellularLocation>
        <location evidence="1">Membrane</location>
        <topology evidence="1">Multi-pass membrane protein</topology>
    </subcellularLocation>
</comment>
<dbReference type="PANTHER" id="PTHR10283">
    <property type="entry name" value="SOLUTE CARRIER FAMILY 13 MEMBER"/>
    <property type="match status" value="1"/>
</dbReference>
<comment type="similarity">
    <text evidence="2">Belongs to the SLC13A/DASS transporter (TC 2.A.47) family. NADC subfamily.</text>
</comment>
<feature type="transmembrane region" description="Helical" evidence="8">
    <location>
        <begin position="115"/>
        <end position="135"/>
    </location>
</feature>
<evidence type="ECO:0000256" key="3">
    <source>
        <dbReference type="ARBA" id="ARBA00020150"/>
    </source>
</evidence>
<evidence type="ECO:0000256" key="7">
    <source>
        <dbReference type="ARBA" id="ARBA00031174"/>
    </source>
</evidence>
<feature type="transmembrane region" description="Helical" evidence="8">
    <location>
        <begin position="451"/>
        <end position="469"/>
    </location>
</feature>
<evidence type="ECO:0000256" key="2">
    <source>
        <dbReference type="ARBA" id="ARBA00006772"/>
    </source>
</evidence>
<evidence type="ECO:0000256" key="6">
    <source>
        <dbReference type="ARBA" id="ARBA00023136"/>
    </source>
</evidence>
<dbReference type="Proteomes" id="UP001329915">
    <property type="component" value="Chromosome"/>
</dbReference>
<feature type="transmembrane region" description="Helical" evidence="8">
    <location>
        <begin position="355"/>
        <end position="375"/>
    </location>
</feature>
<protein>
    <recommendedName>
        <fullName evidence="3">Sodium-dependent dicarboxylate transporter SdcS</fullName>
    </recommendedName>
    <alternativeName>
        <fullName evidence="7">Na(+)/dicarboxylate symporter</fullName>
    </alternativeName>
</protein>
<dbReference type="AlphaFoldDB" id="A0AAU0ULT0"/>
<evidence type="ECO:0000256" key="5">
    <source>
        <dbReference type="ARBA" id="ARBA00022989"/>
    </source>
</evidence>
<gene>
    <name evidence="9" type="ORF">MFMK1_001701</name>
</gene>
<keyword evidence="6 8" id="KW-0472">Membrane</keyword>
<accession>A0AAU0ULT0</accession>
<feature type="transmembrane region" description="Helical" evidence="8">
    <location>
        <begin position="18"/>
        <end position="39"/>
    </location>
</feature>
<feature type="transmembrane region" description="Helical" evidence="8">
    <location>
        <begin position="218"/>
        <end position="240"/>
    </location>
</feature>
<feature type="transmembrane region" description="Helical" evidence="8">
    <location>
        <begin position="382"/>
        <end position="402"/>
    </location>
</feature>
<feature type="transmembrane region" description="Helical" evidence="8">
    <location>
        <begin position="178"/>
        <end position="198"/>
    </location>
</feature>
<evidence type="ECO:0000313" key="10">
    <source>
        <dbReference type="Proteomes" id="UP001329915"/>
    </source>
</evidence>
<feature type="transmembrane region" description="Helical" evidence="8">
    <location>
        <begin position="60"/>
        <end position="79"/>
    </location>
</feature>
<dbReference type="GO" id="GO:0005886">
    <property type="term" value="C:plasma membrane"/>
    <property type="evidence" value="ECO:0007669"/>
    <property type="project" value="TreeGrafter"/>
</dbReference>
<dbReference type="EMBL" id="CP121694">
    <property type="protein sequence ID" value="WRO21880.1"/>
    <property type="molecule type" value="Genomic_DNA"/>
</dbReference>
<keyword evidence="10" id="KW-1185">Reference proteome</keyword>
<reference evidence="9 10" key="1">
    <citation type="submission" date="2023-04" db="EMBL/GenBank/DDBJ databases">
        <authorList>
            <person name="Hsu D."/>
        </authorList>
    </citation>
    <scope>NUCLEOTIDE SEQUENCE [LARGE SCALE GENOMIC DNA]</scope>
    <source>
        <strain evidence="9 10">MK1</strain>
    </source>
</reference>
<keyword evidence="5 8" id="KW-1133">Transmembrane helix</keyword>